<dbReference type="GO" id="GO:0016787">
    <property type="term" value="F:hydrolase activity"/>
    <property type="evidence" value="ECO:0007669"/>
    <property type="project" value="UniProtKB-KW"/>
</dbReference>
<evidence type="ECO:0000313" key="3">
    <source>
        <dbReference type="EMBL" id="RVU71252.1"/>
    </source>
</evidence>
<dbReference type="EMBL" id="RXIA01000006">
    <property type="protein sequence ID" value="RVU71252.1"/>
    <property type="molecule type" value="Genomic_DNA"/>
</dbReference>
<protein>
    <submittedName>
        <fullName evidence="3">Class A beta-lactamase-related serine hydrolase</fullName>
    </submittedName>
</protein>
<keyword evidence="4" id="KW-1185">Reference proteome</keyword>
<sequence>MIDYSATQNLIESMLSERIVPGVNYAFIKGKQVFTSTVGFASLYPAVTQLSPFAQYDLASLTKVLATENVLLKLYDQGKLNFTEPLQKYVPEFKDSRVRLFHLLTHTSGIRGWIPNRDLLDHDQLLEAIINLPVTDEFEHKMRYADTNFILLGQVIKKIYHQPVQEVAMHEVFQPMKLANTTFHPQKDNCVPTALMDGEVLQGIPHDPKARQLGSDCGSAGLFSSLDDLIKISRGYLGLERNLLPYSQKTVSLLFDNKNRRGLKPRSWGWDLRFDPLMYYPIILHTGFTGTLIILDRVKQSGLILLTNRVHPSGHNLIFLAMREKIIQTFLKENSKQKDD</sequence>
<dbReference type="InterPro" id="IPR012338">
    <property type="entry name" value="Beta-lactam/transpept-like"/>
</dbReference>
<reference evidence="3 4" key="1">
    <citation type="submission" date="2018-12" db="EMBL/GenBank/DDBJ databases">
        <authorList>
            <person name="Meng J."/>
        </authorList>
    </citation>
    <scope>NUCLEOTIDE SEQUENCE [LARGE SCALE GENOMIC DNA]</scope>
    <source>
        <strain evidence="3 4">HT111-2</strain>
    </source>
</reference>
<dbReference type="InterPro" id="IPR050789">
    <property type="entry name" value="Diverse_Enzym_Activities"/>
</dbReference>
<dbReference type="PANTHER" id="PTHR43283">
    <property type="entry name" value="BETA-LACTAMASE-RELATED"/>
    <property type="match status" value="1"/>
</dbReference>
<dbReference type="Proteomes" id="UP000288291">
    <property type="component" value="Unassembled WGS sequence"/>
</dbReference>
<dbReference type="InterPro" id="IPR001466">
    <property type="entry name" value="Beta-lactam-related"/>
</dbReference>
<accession>A0A437SWI5</accession>
<evidence type="ECO:0000256" key="1">
    <source>
        <dbReference type="ARBA" id="ARBA00022801"/>
    </source>
</evidence>
<proteinExistence type="predicted"/>
<evidence type="ECO:0000259" key="2">
    <source>
        <dbReference type="Pfam" id="PF00144"/>
    </source>
</evidence>
<dbReference type="Pfam" id="PF00144">
    <property type="entry name" value="Beta-lactamase"/>
    <property type="match status" value="1"/>
</dbReference>
<dbReference type="Gene3D" id="3.40.710.10">
    <property type="entry name" value="DD-peptidase/beta-lactamase superfamily"/>
    <property type="match status" value="1"/>
</dbReference>
<dbReference type="SUPFAM" id="SSF56601">
    <property type="entry name" value="beta-lactamase/transpeptidase-like"/>
    <property type="match status" value="1"/>
</dbReference>
<name>A0A437SWI5_9LACO</name>
<evidence type="ECO:0000313" key="4">
    <source>
        <dbReference type="Proteomes" id="UP000288291"/>
    </source>
</evidence>
<gene>
    <name evidence="3" type="ORF">EJK17_03405</name>
</gene>
<dbReference type="AlphaFoldDB" id="A0A437SWI5"/>
<dbReference type="RefSeq" id="WP_103661098.1">
    <property type="nucleotide sequence ID" value="NZ_ML136875.1"/>
</dbReference>
<comment type="caution">
    <text evidence="3">The sequence shown here is derived from an EMBL/GenBank/DDBJ whole genome shotgun (WGS) entry which is preliminary data.</text>
</comment>
<organism evidence="3 4">
    <name type="scientific">Lactobacillus xujianguonis</name>
    <dbReference type="NCBI Taxonomy" id="2495899"/>
    <lineage>
        <taxon>Bacteria</taxon>
        <taxon>Bacillati</taxon>
        <taxon>Bacillota</taxon>
        <taxon>Bacilli</taxon>
        <taxon>Lactobacillales</taxon>
        <taxon>Lactobacillaceae</taxon>
        <taxon>Lactobacillus</taxon>
    </lineage>
</organism>
<dbReference type="PANTHER" id="PTHR43283:SF11">
    <property type="entry name" value="BETA-LACTAMASE-RELATED DOMAIN-CONTAINING PROTEIN"/>
    <property type="match status" value="1"/>
</dbReference>
<keyword evidence="1 3" id="KW-0378">Hydrolase</keyword>
<feature type="domain" description="Beta-lactamase-related" evidence="2">
    <location>
        <begin position="9"/>
        <end position="313"/>
    </location>
</feature>